<dbReference type="GO" id="GO:0005524">
    <property type="term" value="F:ATP binding"/>
    <property type="evidence" value="ECO:0007669"/>
    <property type="project" value="InterPro"/>
</dbReference>
<gene>
    <name evidence="3" type="ORF">SCHPADRAFT_945076</name>
</gene>
<dbReference type="InterPro" id="IPR000719">
    <property type="entry name" value="Prot_kinase_dom"/>
</dbReference>
<keyword evidence="3" id="KW-0808">Transferase</keyword>
<name>A0A0H2RS52_9AGAM</name>
<accession>A0A0H2RS52</accession>
<dbReference type="GO" id="GO:0004674">
    <property type="term" value="F:protein serine/threonine kinase activity"/>
    <property type="evidence" value="ECO:0007669"/>
    <property type="project" value="TreeGrafter"/>
</dbReference>
<dbReference type="SUPFAM" id="SSF56112">
    <property type="entry name" value="Protein kinase-like (PK-like)"/>
    <property type="match status" value="1"/>
</dbReference>
<dbReference type="InParanoid" id="A0A0H2RS52"/>
<dbReference type="Proteomes" id="UP000053477">
    <property type="component" value="Unassembled WGS sequence"/>
</dbReference>
<dbReference type="PROSITE" id="PS50011">
    <property type="entry name" value="PROTEIN_KINASE_DOM"/>
    <property type="match status" value="1"/>
</dbReference>
<evidence type="ECO:0000313" key="4">
    <source>
        <dbReference type="Proteomes" id="UP000053477"/>
    </source>
</evidence>
<dbReference type="InterPro" id="IPR008271">
    <property type="entry name" value="Ser/Thr_kinase_AS"/>
</dbReference>
<dbReference type="EMBL" id="KQ086126">
    <property type="protein sequence ID" value="KLO07661.1"/>
    <property type="molecule type" value="Genomic_DNA"/>
</dbReference>
<dbReference type="STRING" id="27342.A0A0H2RS52"/>
<evidence type="ECO:0000313" key="3">
    <source>
        <dbReference type="EMBL" id="KLO07661.1"/>
    </source>
</evidence>
<dbReference type="AlphaFoldDB" id="A0A0H2RS52"/>
<dbReference type="PANTHER" id="PTHR44329">
    <property type="entry name" value="SERINE/THREONINE-PROTEIN KINASE TNNI3K-RELATED"/>
    <property type="match status" value="1"/>
</dbReference>
<proteinExistence type="predicted"/>
<feature type="region of interest" description="Disordered" evidence="1">
    <location>
        <begin position="1"/>
        <end position="91"/>
    </location>
</feature>
<dbReference type="InterPro" id="IPR051681">
    <property type="entry name" value="Ser/Thr_Kinases-Pseudokinases"/>
</dbReference>
<dbReference type="Pfam" id="PF07714">
    <property type="entry name" value="PK_Tyr_Ser-Thr"/>
    <property type="match status" value="1"/>
</dbReference>
<dbReference type="SMART" id="SM00220">
    <property type="entry name" value="S_TKc"/>
    <property type="match status" value="1"/>
</dbReference>
<organism evidence="3 4">
    <name type="scientific">Schizopora paradoxa</name>
    <dbReference type="NCBI Taxonomy" id="27342"/>
    <lineage>
        <taxon>Eukaryota</taxon>
        <taxon>Fungi</taxon>
        <taxon>Dikarya</taxon>
        <taxon>Basidiomycota</taxon>
        <taxon>Agaricomycotina</taxon>
        <taxon>Agaricomycetes</taxon>
        <taxon>Hymenochaetales</taxon>
        <taxon>Schizoporaceae</taxon>
        <taxon>Schizopora</taxon>
    </lineage>
</organism>
<dbReference type="InterPro" id="IPR011009">
    <property type="entry name" value="Kinase-like_dom_sf"/>
</dbReference>
<feature type="compositionally biased region" description="Gly residues" evidence="1">
    <location>
        <begin position="23"/>
        <end position="34"/>
    </location>
</feature>
<keyword evidence="4" id="KW-1185">Reference proteome</keyword>
<keyword evidence="3" id="KW-0418">Kinase</keyword>
<reference evidence="3 4" key="1">
    <citation type="submission" date="2015-04" db="EMBL/GenBank/DDBJ databases">
        <title>Complete genome sequence of Schizopora paradoxa KUC8140, a cosmopolitan wood degrader in East Asia.</title>
        <authorList>
            <consortium name="DOE Joint Genome Institute"/>
            <person name="Min B."/>
            <person name="Park H."/>
            <person name="Jang Y."/>
            <person name="Kim J.-J."/>
            <person name="Kim K.H."/>
            <person name="Pangilinan J."/>
            <person name="Lipzen A."/>
            <person name="Riley R."/>
            <person name="Grigoriev I.V."/>
            <person name="Spatafora J.W."/>
            <person name="Choi I.-G."/>
        </authorList>
    </citation>
    <scope>NUCLEOTIDE SEQUENCE [LARGE SCALE GENOMIC DNA]</scope>
    <source>
        <strain evidence="3 4">KUC8140</strain>
    </source>
</reference>
<dbReference type="InterPro" id="IPR001245">
    <property type="entry name" value="Ser-Thr/Tyr_kinase_cat_dom"/>
</dbReference>
<feature type="domain" description="Protein kinase" evidence="2">
    <location>
        <begin position="122"/>
        <end position="399"/>
    </location>
</feature>
<dbReference type="Gene3D" id="1.10.510.10">
    <property type="entry name" value="Transferase(Phosphotransferase) domain 1"/>
    <property type="match status" value="1"/>
</dbReference>
<dbReference type="OrthoDB" id="4062651at2759"/>
<dbReference type="PROSITE" id="PS00108">
    <property type="entry name" value="PROTEIN_KINASE_ST"/>
    <property type="match status" value="1"/>
</dbReference>
<sequence length="419" mass="45622">MNEGVPVPPGDLSKSQEGETSKVGGGGGGGGGGANSPEAPLEYTSARRRPSPLRFTNLPGSFAPSPAQLSRTPSDEALEGILDPPRAQTRGRVPKLTTSEGLLALVLNKVSDHLDLTGKVILNDEPVAVRGGFSDVFKGYCPTMDKKVAVKRLRLHVGGNWDVIKYFANAIRIWARLSHPNVMHLLGYTVEGGYRSLVSEWMENGSLRVHMVKLSTEELFSMAIGIAKGLCYLHSNKVIHSDLKADNVLVSPTGEPLLADFGISKLEASSSSSPAGLSTESVRGSTRWLAYEFFEIRDDDNDAFGRSSHNEKTDVWAFGMTILELLSGDVPFAKIRNDLKVIFAIVNKTLPSEPALSDGEPASDALRGYMWTICSRCWTMEPAQRPTMGELLKEMEEYSPVREQRELKVEDSEAVLSTT</sequence>
<evidence type="ECO:0000256" key="1">
    <source>
        <dbReference type="SAM" id="MobiDB-lite"/>
    </source>
</evidence>
<evidence type="ECO:0000259" key="2">
    <source>
        <dbReference type="PROSITE" id="PS50011"/>
    </source>
</evidence>
<protein>
    <submittedName>
        <fullName evidence="3">Kinase-like protein</fullName>
    </submittedName>
</protein>